<evidence type="ECO:0000256" key="4">
    <source>
        <dbReference type="ARBA" id="ARBA00022801"/>
    </source>
</evidence>
<dbReference type="KEGG" id="phal:H9I45_15975"/>
<dbReference type="CDD" id="cd16012">
    <property type="entry name" value="ALP"/>
    <property type="match status" value="1"/>
</dbReference>
<keyword evidence="3 8" id="KW-0479">Metal-binding</keyword>
<feature type="binding site" evidence="8">
    <location>
        <position position="253"/>
    </location>
    <ligand>
        <name>Mg(2+)</name>
        <dbReference type="ChEBI" id="CHEBI:18420"/>
    </ligand>
</feature>
<evidence type="ECO:0000256" key="9">
    <source>
        <dbReference type="RuleBase" id="RU003946"/>
    </source>
</evidence>
<feature type="binding site" evidence="8">
    <location>
        <position position="300"/>
    </location>
    <ligand>
        <name>Zn(2+)</name>
        <dbReference type="ChEBI" id="CHEBI:29105"/>
        <label>2</label>
    </ligand>
</feature>
<dbReference type="EMBL" id="CP061813">
    <property type="protein sequence ID" value="QOD60814.1"/>
    <property type="molecule type" value="Genomic_DNA"/>
</dbReference>
<dbReference type="SUPFAM" id="SSF53649">
    <property type="entry name" value="Alkaline phosphatase-like"/>
    <property type="match status" value="1"/>
</dbReference>
<feature type="binding site" evidence="8">
    <location>
        <position position="134"/>
    </location>
    <ligand>
        <name>Mg(2+)</name>
        <dbReference type="ChEBI" id="CHEBI:18420"/>
    </ligand>
</feature>
<evidence type="ECO:0000256" key="10">
    <source>
        <dbReference type="SAM" id="SignalP"/>
    </source>
</evidence>
<dbReference type="PROSITE" id="PS00123">
    <property type="entry name" value="ALKALINE_PHOSPHATASE"/>
    <property type="match status" value="1"/>
</dbReference>
<keyword evidence="4" id="KW-0378">Hydrolase</keyword>
<feature type="signal peptide" evidence="10">
    <location>
        <begin position="1"/>
        <end position="19"/>
    </location>
</feature>
<accession>A0A7L8AFU1</accession>
<dbReference type="PANTHER" id="PTHR11596:SF5">
    <property type="entry name" value="ALKALINE PHOSPHATASE"/>
    <property type="match status" value="1"/>
</dbReference>
<keyword evidence="2" id="KW-0597">Phosphoprotein</keyword>
<sequence length="376" mass="40910">MKLKSIFFLSLLTILFSCKSIKVNETATKKPKNVILLIADGTGLSQISSAFFYKDSKPNYARFNTIGLIKTSSSRQDITDSAAGATAFSAGVKTYNGAIGVADDSTKVKTIVEIASLQNIKTGLISTSSIQHATPASFYAHVLSRNFYEEITTDLVASDVDFIAGGGLKFFNNRKDGKNLLEAIKTKGFNINTNGLDKFSEIKGNSKMAYLLADNQMPPTAKGRGDYLPKATELGIQFLNKDAEKTNFFLMVEGSQIDWGGHNNDADYLISELIDFDDAIGKALDFAEKDGNTLVIVTADHETGGFTLASTKKKNEKGETYSDYNEITGTFSTGGHSATLIPVFAYGPGSEDFSGIYENTEIFHKILKATNWNKKK</sequence>
<comment type="cofactor">
    <cofactor evidence="8">
        <name>Zn(2+)</name>
        <dbReference type="ChEBI" id="CHEBI:29105"/>
    </cofactor>
    <text evidence="8">Binds 2 Zn(2+) ions.</text>
</comment>
<evidence type="ECO:0000256" key="7">
    <source>
        <dbReference type="PIRSR" id="PIRSR601952-1"/>
    </source>
</evidence>
<evidence type="ECO:0000256" key="1">
    <source>
        <dbReference type="ARBA" id="ARBA00005984"/>
    </source>
</evidence>
<evidence type="ECO:0000256" key="2">
    <source>
        <dbReference type="ARBA" id="ARBA00022553"/>
    </source>
</evidence>
<evidence type="ECO:0000256" key="8">
    <source>
        <dbReference type="PIRSR" id="PIRSR601952-2"/>
    </source>
</evidence>
<dbReference type="GO" id="GO:0004035">
    <property type="term" value="F:alkaline phosphatase activity"/>
    <property type="evidence" value="ECO:0007669"/>
    <property type="project" value="TreeGrafter"/>
</dbReference>
<evidence type="ECO:0000256" key="6">
    <source>
        <dbReference type="ARBA" id="ARBA00022842"/>
    </source>
</evidence>
<evidence type="ECO:0000313" key="12">
    <source>
        <dbReference type="Proteomes" id="UP000516764"/>
    </source>
</evidence>
<comment type="cofactor">
    <cofactor evidence="8">
        <name>Mg(2+)</name>
        <dbReference type="ChEBI" id="CHEBI:18420"/>
    </cofactor>
    <text evidence="8">Binds 1 Mg(2+) ion.</text>
</comment>
<feature type="active site" description="Phosphoserine intermediate" evidence="7">
    <location>
        <position position="81"/>
    </location>
</feature>
<feature type="binding site" evidence="8">
    <location>
        <position position="258"/>
    </location>
    <ligand>
        <name>Zn(2+)</name>
        <dbReference type="ChEBI" id="CHEBI:29105"/>
        <label>2</label>
    </ligand>
</feature>
<protein>
    <submittedName>
        <fullName evidence="11">Alkaline phosphatase</fullName>
    </submittedName>
</protein>
<dbReference type="InterPro" id="IPR001952">
    <property type="entry name" value="Alkaline_phosphatase"/>
</dbReference>
<feature type="binding site" evidence="8">
    <location>
        <position position="40"/>
    </location>
    <ligand>
        <name>Mg(2+)</name>
        <dbReference type="ChEBI" id="CHEBI:18420"/>
    </ligand>
</feature>
<proteinExistence type="inferred from homology"/>
<dbReference type="OrthoDB" id="9794455at2"/>
<dbReference type="RefSeq" id="WP_088354129.1">
    <property type="nucleotide sequence ID" value="NZ_CP061813.1"/>
</dbReference>
<feature type="binding site" evidence="8">
    <location>
        <position position="301"/>
    </location>
    <ligand>
        <name>Zn(2+)</name>
        <dbReference type="ChEBI" id="CHEBI:29105"/>
        <label>2</label>
    </ligand>
</feature>
<feature type="binding site" evidence="8">
    <location>
        <position position="40"/>
    </location>
    <ligand>
        <name>Zn(2+)</name>
        <dbReference type="ChEBI" id="CHEBI:29105"/>
        <label>2</label>
    </ligand>
</feature>
<evidence type="ECO:0000313" key="11">
    <source>
        <dbReference type="EMBL" id="QOD60814.1"/>
    </source>
</evidence>
<dbReference type="PANTHER" id="PTHR11596">
    <property type="entry name" value="ALKALINE PHOSPHATASE"/>
    <property type="match status" value="1"/>
</dbReference>
<evidence type="ECO:0000256" key="3">
    <source>
        <dbReference type="ARBA" id="ARBA00022723"/>
    </source>
</evidence>
<dbReference type="PROSITE" id="PS51257">
    <property type="entry name" value="PROKAR_LIPOPROTEIN"/>
    <property type="match status" value="1"/>
</dbReference>
<dbReference type="GO" id="GO:0046872">
    <property type="term" value="F:metal ion binding"/>
    <property type="evidence" value="ECO:0007669"/>
    <property type="project" value="UniProtKB-KW"/>
</dbReference>
<dbReference type="Proteomes" id="UP000516764">
    <property type="component" value="Chromosome"/>
</dbReference>
<organism evidence="11 12">
    <name type="scientific">Polaribacter haliotis</name>
    <dbReference type="NCBI Taxonomy" id="1888915"/>
    <lineage>
        <taxon>Bacteria</taxon>
        <taxon>Pseudomonadati</taxon>
        <taxon>Bacteroidota</taxon>
        <taxon>Flavobacteriia</taxon>
        <taxon>Flavobacteriales</taxon>
        <taxon>Flavobacteriaceae</taxon>
    </lineage>
</organism>
<gene>
    <name evidence="11" type="ORF">H9I45_15975</name>
</gene>
<dbReference type="PRINTS" id="PR00113">
    <property type="entry name" value="ALKPHPHTASE"/>
</dbReference>
<keyword evidence="10" id="KW-0732">Signal</keyword>
<keyword evidence="5 8" id="KW-0862">Zinc</keyword>
<feature type="binding site" evidence="8">
    <location>
        <position position="132"/>
    </location>
    <ligand>
        <name>Mg(2+)</name>
        <dbReference type="ChEBI" id="CHEBI:18420"/>
    </ligand>
</feature>
<feature type="chain" id="PRO_5032606568" evidence="10">
    <location>
        <begin position="20"/>
        <end position="376"/>
    </location>
</feature>
<dbReference type="Gene3D" id="3.40.720.10">
    <property type="entry name" value="Alkaline Phosphatase, subunit A"/>
    <property type="match status" value="1"/>
</dbReference>
<evidence type="ECO:0000256" key="5">
    <source>
        <dbReference type="ARBA" id="ARBA00022833"/>
    </source>
</evidence>
<dbReference type="Pfam" id="PF00245">
    <property type="entry name" value="Alk_phosphatase"/>
    <property type="match status" value="2"/>
</dbReference>
<feature type="binding site" evidence="8">
    <location>
        <position position="262"/>
    </location>
    <ligand>
        <name>Zn(2+)</name>
        <dbReference type="ChEBI" id="CHEBI:29105"/>
        <label>2</label>
    </ligand>
</feature>
<feature type="binding site" evidence="8">
    <location>
        <position position="336"/>
    </location>
    <ligand>
        <name>Zn(2+)</name>
        <dbReference type="ChEBI" id="CHEBI:29105"/>
        <label>2</label>
    </ligand>
</feature>
<comment type="similarity">
    <text evidence="1 9">Belongs to the alkaline phosphatase family.</text>
</comment>
<name>A0A7L8AFU1_9FLAO</name>
<reference evidence="11 12" key="1">
    <citation type="journal article" date="2016" name="Int. J. Syst. Evol. Microbiol.">
        <title>Polaribacter haliotis sp. nov., isolated from the gut of abalone Haliotis discus hannai.</title>
        <authorList>
            <person name="Kim Y.O."/>
            <person name="Park I.S."/>
            <person name="Park S."/>
            <person name="Nam B.H."/>
            <person name="Park J.M."/>
            <person name="Kim D.G."/>
            <person name="Yoon J.H."/>
        </authorList>
    </citation>
    <scope>NUCLEOTIDE SEQUENCE [LARGE SCALE GENOMIC DNA]</scope>
    <source>
        <strain evidence="11 12">KCTC 52418</strain>
    </source>
</reference>
<dbReference type="SMART" id="SM00098">
    <property type="entry name" value="alkPPc"/>
    <property type="match status" value="1"/>
</dbReference>
<dbReference type="InterPro" id="IPR017850">
    <property type="entry name" value="Alkaline_phosphatase_core_sf"/>
</dbReference>
<dbReference type="AlphaFoldDB" id="A0A7L8AFU1"/>
<keyword evidence="6 8" id="KW-0460">Magnesium</keyword>
<keyword evidence="12" id="KW-1185">Reference proteome</keyword>
<dbReference type="InterPro" id="IPR018299">
    <property type="entry name" value="Alkaline_phosphatase_AS"/>
</dbReference>